<dbReference type="RefSeq" id="WP_393176079.1">
    <property type="nucleotide sequence ID" value="NZ_JBICRM010000047.1"/>
</dbReference>
<evidence type="ECO:0000313" key="2">
    <source>
        <dbReference type="Proteomes" id="UP001603978"/>
    </source>
</evidence>
<reference evidence="1 2" key="1">
    <citation type="submission" date="2024-10" db="EMBL/GenBank/DDBJ databases">
        <authorList>
            <person name="Topkara A.R."/>
            <person name="Saygin H."/>
        </authorList>
    </citation>
    <scope>NUCLEOTIDE SEQUENCE [LARGE SCALE GENOMIC DNA]</scope>
    <source>
        <strain evidence="1 2">M3C6</strain>
    </source>
</reference>
<comment type="caution">
    <text evidence="1">The sequence shown here is derived from an EMBL/GenBank/DDBJ whole genome shotgun (WGS) entry which is preliminary data.</text>
</comment>
<organism evidence="1 2">
    <name type="scientific">Nonomuraea marmarensis</name>
    <dbReference type="NCBI Taxonomy" id="3351344"/>
    <lineage>
        <taxon>Bacteria</taxon>
        <taxon>Bacillati</taxon>
        <taxon>Actinomycetota</taxon>
        <taxon>Actinomycetes</taxon>
        <taxon>Streptosporangiales</taxon>
        <taxon>Streptosporangiaceae</taxon>
        <taxon>Nonomuraea</taxon>
    </lineage>
</organism>
<accession>A0ABW7ASH5</accession>
<protein>
    <recommendedName>
        <fullName evidence="3">DDE superfamily endonuclease</fullName>
    </recommendedName>
</protein>
<dbReference type="Proteomes" id="UP001603978">
    <property type="component" value="Unassembled WGS sequence"/>
</dbReference>
<evidence type="ECO:0000313" key="1">
    <source>
        <dbReference type="EMBL" id="MFG1710372.1"/>
    </source>
</evidence>
<evidence type="ECO:0008006" key="3">
    <source>
        <dbReference type="Google" id="ProtNLM"/>
    </source>
</evidence>
<keyword evidence="2" id="KW-1185">Reference proteome</keyword>
<name>A0ABW7ASH5_9ACTN</name>
<dbReference type="EMBL" id="JBICRM010000047">
    <property type="protein sequence ID" value="MFG1710372.1"/>
    <property type="molecule type" value="Genomic_DNA"/>
</dbReference>
<proteinExistence type="predicted"/>
<gene>
    <name evidence="1" type="ORF">ACFLIM_45110</name>
</gene>
<sequence>MRERAAAERAGLSLGAYAAHVVTAVARQELPVLPVDDRPSYAPELNPTEGIWANLKNHMTNLAVRGGIDHLATIIKHHLKRLQYRPGLLDAIIAQTELILEPEPP</sequence>